<dbReference type="EMBL" id="JAHWXP010000001">
    <property type="protein sequence ID" value="MBY8336255.1"/>
    <property type="molecule type" value="Genomic_DNA"/>
</dbReference>
<reference evidence="2 3" key="1">
    <citation type="submission" date="2021-07" db="EMBL/GenBank/DDBJ databases">
        <title>Alteriqipengyuania abyssalis NZ-12B nov, sp.nov isolated from deep sea sponge in pacific ocean.</title>
        <authorList>
            <person name="Tareen S."/>
            <person name="Wink J."/>
        </authorList>
    </citation>
    <scope>NUCLEOTIDE SEQUENCE [LARGE SCALE GENOMIC DNA]</scope>
    <source>
        <strain evidence="2 3">NZ-12B</strain>
    </source>
</reference>
<dbReference type="Proteomes" id="UP000759298">
    <property type="component" value="Unassembled WGS sequence"/>
</dbReference>
<dbReference type="CDD" id="cd03443">
    <property type="entry name" value="PaaI_thioesterase"/>
    <property type="match status" value="1"/>
</dbReference>
<evidence type="ECO:0000313" key="2">
    <source>
        <dbReference type="EMBL" id="MBY8336255.1"/>
    </source>
</evidence>
<keyword evidence="3" id="KW-1185">Reference proteome</keyword>
<dbReference type="Pfam" id="PF03061">
    <property type="entry name" value="4HBT"/>
    <property type="match status" value="1"/>
</dbReference>
<dbReference type="InterPro" id="IPR029069">
    <property type="entry name" value="HotDog_dom_sf"/>
</dbReference>
<dbReference type="SUPFAM" id="SSF54637">
    <property type="entry name" value="Thioesterase/thiol ester dehydrase-isomerase"/>
    <property type="match status" value="1"/>
</dbReference>
<sequence>MTETGEPEIDLLSHYARSLGIEVSGFEDGVPVLCVSGIDAIEGRPGHFHGGATSGLMETAAYALLRLALHERGEQAQLKPINITVQFLAAAKKEPLFAKARITKLGRRSANVTVEAWQEERDRPRASAVMNVMIARSEPEAT</sequence>
<gene>
    <name evidence="2" type="ORF">KYN89_04275</name>
</gene>
<dbReference type="Gene3D" id="3.10.129.10">
    <property type="entry name" value="Hotdog Thioesterase"/>
    <property type="match status" value="1"/>
</dbReference>
<evidence type="ECO:0000259" key="1">
    <source>
        <dbReference type="Pfam" id="PF03061"/>
    </source>
</evidence>
<protein>
    <submittedName>
        <fullName evidence="2">PaaI family thioesterase</fullName>
    </submittedName>
</protein>
<organism evidence="2 3">
    <name type="scientific">Alteriqipengyuania abyssalis</name>
    <dbReference type="NCBI Taxonomy" id="2860200"/>
    <lineage>
        <taxon>Bacteria</taxon>
        <taxon>Pseudomonadati</taxon>
        <taxon>Pseudomonadota</taxon>
        <taxon>Alphaproteobacteria</taxon>
        <taxon>Sphingomonadales</taxon>
        <taxon>Erythrobacteraceae</taxon>
        <taxon>Alteriqipengyuania</taxon>
    </lineage>
</organism>
<feature type="domain" description="Thioesterase" evidence="1">
    <location>
        <begin position="46"/>
        <end position="122"/>
    </location>
</feature>
<proteinExistence type="predicted"/>
<accession>A0ABS7PB15</accession>
<name>A0ABS7PB15_9SPHN</name>
<dbReference type="InterPro" id="IPR006683">
    <property type="entry name" value="Thioestr_dom"/>
</dbReference>
<evidence type="ECO:0000313" key="3">
    <source>
        <dbReference type="Proteomes" id="UP000759298"/>
    </source>
</evidence>
<dbReference type="RefSeq" id="WP_222823940.1">
    <property type="nucleotide sequence ID" value="NZ_JAHWXP010000001.1"/>
</dbReference>
<comment type="caution">
    <text evidence="2">The sequence shown here is derived from an EMBL/GenBank/DDBJ whole genome shotgun (WGS) entry which is preliminary data.</text>
</comment>